<organism evidence="1 2">
    <name type="scientific">Pseudodesulfovibrio cashew</name>
    <dbReference type="NCBI Taxonomy" id="2678688"/>
    <lineage>
        <taxon>Bacteria</taxon>
        <taxon>Pseudomonadati</taxon>
        <taxon>Thermodesulfobacteriota</taxon>
        <taxon>Desulfovibrionia</taxon>
        <taxon>Desulfovibrionales</taxon>
        <taxon>Desulfovibrionaceae</taxon>
    </lineage>
</organism>
<protein>
    <submittedName>
        <fullName evidence="1">Uncharacterized protein</fullName>
    </submittedName>
</protein>
<evidence type="ECO:0000313" key="1">
    <source>
        <dbReference type="EMBL" id="QGY39270.1"/>
    </source>
</evidence>
<reference evidence="1 2" key="1">
    <citation type="submission" date="2019-11" db="EMBL/GenBank/DDBJ databases">
        <authorList>
            <person name="Zheng R.K."/>
            <person name="Sun C.M."/>
        </authorList>
    </citation>
    <scope>NUCLEOTIDE SEQUENCE [LARGE SCALE GENOMIC DNA]</scope>
    <source>
        <strain evidence="1 2">SRB007</strain>
    </source>
</reference>
<dbReference type="AlphaFoldDB" id="A0A6I6JDW5"/>
<keyword evidence="2" id="KW-1185">Reference proteome</keyword>
<gene>
    <name evidence="1" type="ORF">GM415_03755</name>
</gene>
<dbReference type="KEGG" id="psel:GM415_03755"/>
<evidence type="ECO:0000313" key="2">
    <source>
        <dbReference type="Proteomes" id="UP000428328"/>
    </source>
</evidence>
<dbReference type="EMBL" id="CP046400">
    <property type="protein sequence ID" value="QGY39270.1"/>
    <property type="molecule type" value="Genomic_DNA"/>
</dbReference>
<proteinExistence type="predicted"/>
<sequence length="260" mass="28716">MLLEPIDISGSFDTRVSARGYCARCKREHTMVVGYAGRFADRLLHTLTEKGRIDLEVPDGEADPRFSTDYLYGEARGQMFGVLVVRGMDGRPGLLKAFSGQYNGVWEVDGWVPPLVDMDRFHAVNTGVERFIKRLGRQIDEAPAGSPEREALVARRRAVSRALMRDIHNLYMIPNLCGELISLREAVVGQGGIPTGMGDCCGPKLLGYAARHSLTPLGLAEFYVGRENRSGTRRHGGMYAACHEKCARIMGYMLCEECGA</sequence>
<dbReference type="Proteomes" id="UP000428328">
    <property type="component" value="Chromosome"/>
</dbReference>
<dbReference type="RefSeq" id="WP_158946495.1">
    <property type="nucleotide sequence ID" value="NZ_CP046400.1"/>
</dbReference>
<accession>A0A6I6JDW5</accession>
<name>A0A6I6JDW5_9BACT</name>